<dbReference type="EMBL" id="CP151518">
    <property type="protein sequence ID" value="WZN67215.1"/>
    <property type="molecule type" value="Genomic_DNA"/>
</dbReference>
<feature type="region of interest" description="Disordered" evidence="1">
    <location>
        <begin position="342"/>
        <end position="362"/>
    </location>
</feature>
<evidence type="ECO:0000256" key="1">
    <source>
        <dbReference type="SAM" id="MobiDB-lite"/>
    </source>
</evidence>
<sequence length="549" mass="60957">MGYAVPLQNPSNQSSSQDSILGLPVAPTRRCRDTVLRIIRASANRDGQKAIRVFPLAFPKIAYEETIAKKLAWNLSHLYTLSCARRRGTKNEVAEARSLNLDMAEVIDVSSSIVDKDVDNPTQGVAVSCQARVKVERQTFLALGQQSSPKRQHPPFQRGAAGEVEQACFRQVKDISFLSARIASQGAAVPVPGFGKQPQARPKPSPDAQHAQAVVFPRGDAQGSDQSDNDTVVYADDVACGYPTVFNNHQQQHYRAQLAAVQYNQQQGQHQFSTSACHLPVASSADAFAGAIPDMRTLEFLLNDTPDDDSGLSLHCLASPRFDDNMCDGDRYERGERRSCQYQHGHNQNHNQQQQGQGCGRGRGSGSGKGGCSCAVEVKEEQEQDKAMEWLFTGRACTCNKKPGKVRGKSIKDLPCSKCLMKIFMTVLDAKEASKKCGMSPTTFKKRLRNIGIKTYPSRKIRCLFRCIQSKKQALAVCQDEAQRRRVHDDLAKCREELRNFKEEFERVLAGVKVEEGSGALNFSGRFTRIRNRIHKTNYKRKKGLPVHD</sequence>
<gene>
    <name evidence="2" type="ORF">HKI87_18g87870</name>
</gene>
<evidence type="ECO:0000313" key="2">
    <source>
        <dbReference type="EMBL" id="WZN67215.1"/>
    </source>
</evidence>
<keyword evidence="3" id="KW-1185">Reference proteome</keyword>
<feature type="compositionally biased region" description="Low complexity" evidence="1">
    <location>
        <begin position="8"/>
        <end position="19"/>
    </location>
</feature>
<proteinExistence type="predicted"/>
<name>A0AAX4PMM7_9CHLO</name>
<evidence type="ECO:0008006" key="4">
    <source>
        <dbReference type="Google" id="ProtNLM"/>
    </source>
</evidence>
<feature type="region of interest" description="Disordered" evidence="1">
    <location>
        <begin position="189"/>
        <end position="210"/>
    </location>
</feature>
<dbReference type="AlphaFoldDB" id="A0AAX4PMM7"/>
<organism evidence="2 3">
    <name type="scientific">Chloropicon roscoffensis</name>
    <dbReference type="NCBI Taxonomy" id="1461544"/>
    <lineage>
        <taxon>Eukaryota</taxon>
        <taxon>Viridiplantae</taxon>
        <taxon>Chlorophyta</taxon>
        <taxon>Chloropicophyceae</taxon>
        <taxon>Chloropicales</taxon>
        <taxon>Chloropicaceae</taxon>
        <taxon>Chloropicon</taxon>
    </lineage>
</organism>
<feature type="region of interest" description="Disordered" evidence="1">
    <location>
        <begin position="1"/>
        <end position="20"/>
    </location>
</feature>
<accession>A0AAX4PMM7</accession>
<evidence type="ECO:0000313" key="3">
    <source>
        <dbReference type="Proteomes" id="UP001472866"/>
    </source>
</evidence>
<feature type="compositionally biased region" description="Low complexity" evidence="1">
    <location>
        <begin position="343"/>
        <end position="356"/>
    </location>
</feature>
<dbReference type="Proteomes" id="UP001472866">
    <property type="component" value="Chromosome 18"/>
</dbReference>
<reference evidence="2 3" key="1">
    <citation type="submission" date="2024-03" db="EMBL/GenBank/DDBJ databases">
        <title>Complete genome sequence of the green alga Chloropicon roscoffensis RCC1871.</title>
        <authorList>
            <person name="Lemieux C."/>
            <person name="Pombert J.-F."/>
            <person name="Otis C."/>
            <person name="Turmel M."/>
        </authorList>
    </citation>
    <scope>NUCLEOTIDE SEQUENCE [LARGE SCALE GENOMIC DNA]</scope>
    <source>
        <strain evidence="2 3">RCC1871</strain>
    </source>
</reference>
<protein>
    <recommendedName>
        <fullName evidence="4">RWP-RK domain-containing protein</fullName>
    </recommendedName>
</protein>